<gene>
    <name evidence="1" type="ORF">DXN05_18340</name>
</gene>
<comment type="caution">
    <text evidence="1">The sequence shown here is derived from an EMBL/GenBank/DDBJ whole genome shotgun (WGS) entry which is preliminary data.</text>
</comment>
<dbReference type="EMBL" id="QTJU01000007">
    <property type="protein sequence ID" value="RFM26944.1"/>
    <property type="molecule type" value="Genomic_DNA"/>
</dbReference>
<proteinExistence type="predicted"/>
<protein>
    <submittedName>
        <fullName evidence="1">Uncharacterized protein</fullName>
    </submittedName>
</protein>
<evidence type="ECO:0000313" key="2">
    <source>
        <dbReference type="Proteomes" id="UP000261284"/>
    </source>
</evidence>
<dbReference type="AlphaFoldDB" id="A0A3E1NGJ0"/>
<organism evidence="1 2">
    <name type="scientific">Deminuibacter soli</name>
    <dbReference type="NCBI Taxonomy" id="2291815"/>
    <lineage>
        <taxon>Bacteria</taxon>
        <taxon>Pseudomonadati</taxon>
        <taxon>Bacteroidota</taxon>
        <taxon>Chitinophagia</taxon>
        <taxon>Chitinophagales</taxon>
        <taxon>Chitinophagaceae</taxon>
        <taxon>Deminuibacter</taxon>
    </lineage>
</organism>
<dbReference type="OrthoDB" id="626916at2"/>
<accession>A0A3E1NGJ0</accession>
<evidence type="ECO:0000313" key="1">
    <source>
        <dbReference type="EMBL" id="RFM26944.1"/>
    </source>
</evidence>
<dbReference type="RefSeq" id="WP_116848728.1">
    <property type="nucleotide sequence ID" value="NZ_QTJU01000007.1"/>
</dbReference>
<name>A0A3E1NGJ0_9BACT</name>
<keyword evidence="2" id="KW-1185">Reference proteome</keyword>
<reference evidence="1 2" key="1">
    <citation type="submission" date="2018-08" db="EMBL/GenBank/DDBJ databases">
        <title>Chitinophagaceae sp. K23C18032701, a novel bacterium isolated from forest soil.</title>
        <authorList>
            <person name="Wang C."/>
        </authorList>
    </citation>
    <scope>NUCLEOTIDE SEQUENCE [LARGE SCALE GENOMIC DNA]</scope>
    <source>
        <strain evidence="1 2">K23C18032701</strain>
    </source>
</reference>
<sequence length="728" mass="79560">MPFDSKTIYELLPSWYRMRDADAGNSMVTPEVLLRIQELQQQLNAIHDQNSPEAADLQERIDEQRRGPLKALLAIVAEQVAVLEENLAQLYDDQFIETCAEWVVPYIGDLVGTSGIFTFPGAPFSQRSQVADTMMYRRRKGTAAVIEQLARDVTGWNASVVEYFQVLAATQYMNHLRPGNLSVANLRDATAMEYVNTPFDRIPHTADVRNIERKRGKYNIPNVGIHLWRIGNYQLTQSPAFEAGTGMFTFDALGRNVRLYNKPEVEATITHLAAPVNVSMPLSRWALDNNLEGYYGDEEDKSIFITINNKKLEAGVGQQLHDIISICDLSDITDSWGNVTGWNHVPAQHKVSIDPVLGRIALPNEWLPETSQPMDVRVTYQYGFSASMGGGEYLHADTTTWEDQPAVFKVPDDVPTIQKALDKLVNTGGIVEIAHTDCLHETPVIHVPEGKTIEIRSGEGARGVLVLQDELVITGGVNSVFVLNGLLVSGGAVRVPATDKTGSANGLHELDIQHCTLLPVSDTPSLWIDLPDTTLKIDDSITGAIRASEDATVYLSNSIADAGSETGVAFAAAAPLQPGAVLHAENSTVIGKVYTRIMQLASNSIFVAATLPADGWQAPVIAARLQQGCIRFSYIPPGSKLPSAYQCQPVAGSDTDSIKPSFTSLQYGEAGYCQLALQCPCVIKTGASDGAEMGAFHNLYQPQREANLRKRLNEYLPFGLEAGIFYGS</sequence>
<dbReference type="Proteomes" id="UP000261284">
    <property type="component" value="Unassembled WGS sequence"/>
</dbReference>